<evidence type="ECO:0000313" key="1">
    <source>
        <dbReference type="EnsemblMetazoa" id="GAUT032701-PA"/>
    </source>
</evidence>
<proteinExistence type="predicted"/>
<name>A0A1A9VC96_GLOAU</name>
<dbReference type="EnsemblMetazoa" id="GAUT032701-RA">
    <property type="protein sequence ID" value="GAUT032701-PA"/>
    <property type="gene ID" value="GAUT032701"/>
</dbReference>
<accession>A0A1A9VC96</accession>
<dbReference type="AlphaFoldDB" id="A0A1A9VC96"/>
<dbReference type="Proteomes" id="UP000078200">
    <property type="component" value="Unassembled WGS sequence"/>
</dbReference>
<protein>
    <submittedName>
        <fullName evidence="1">Uncharacterized protein</fullName>
    </submittedName>
</protein>
<dbReference type="VEuPathDB" id="VectorBase:GAUT032701"/>
<sequence length="109" mass="10664">MAVGLFNAFEEAAALVIGREKFVSVPGGFFNGSDGGGGGGGNGGCRGAGLIGFNGFTGGFCKVCGFCCTAGLDGLCADVVVLLAMDGCKTLAGYVCAGIGFNSNSCRNI</sequence>
<keyword evidence="2" id="KW-1185">Reference proteome</keyword>
<organism evidence="1 2">
    <name type="scientific">Glossina austeni</name>
    <name type="common">Savannah tsetse fly</name>
    <dbReference type="NCBI Taxonomy" id="7395"/>
    <lineage>
        <taxon>Eukaryota</taxon>
        <taxon>Metazoa</taxon>
        <taxon>Ecdysozoa</taxon>
        <taxon>Arthropoda</taxon>
        <taxon>Hexapoda</taxon>
        <taxon>Insecta</taxon>
        <taxon>Pterygota</taxon>
        <taxon>Neoptera</taxon>
        <taxon>Endopterygota</taxon>
        <taxon>Diptera</taxon>
        <taxon>Brachycera</taxon>
        <taxon>Muscomorpha</taxon>
        <taxon>Hippoboscoidea</taxon>
        <taxon>Glossinidae</taxon>
        <taxon>Glossina</taxon>
    </lineage>
</organism>
<evidence type="ECO:0000313" key="2">
    <source>
        <dbReference type="Proteomes" id="UP000078200"/>
    </source>
</evidence>
<reference evidence="1" key="1">
    <citation type="submission" date="2020-05" db="UniProtKB">
        <authorList>
            <consortium name="EnsemblMetazoa"/>
        </authorList>
    </citation>
    <scope>IDENTIFICATION</scope>
    <source>
        <strain evidence="1">TTRI</strain>
    </source>
</reference>